<comment type="caution">
    <text evidence="3">The sequence shown here is derived from an EMBL/GenBank/DDBJ whole genome shotgun (WGS) entry which is preliminary data.</text>
</comment>
<dbReference type="AlphaFoldDB" id="A0A8S3V8W6"/>
<keyword evidence="4" id="KW-1185">Reference proteome</keyword>
<evidence type="ECO:0000313" key="4">
    <source>
        <dbReference type="Proteomes" id="UP000683360"/>
    </source>
</evidence>
<accession>A0A8S3V8W6</accession>
<protein>
    <recommendedName>
        <fullName evidence="2">DDE-1 domain-containing protein</fullName>
    </recommendedName>
</protein>
<keyword evidence="1" id="KW-0732">Signal</keyword>
<sequence>MCGKVGLWLCLVVYVLGADYQVTIYPSYLSQGGRTHFEIDRWDGHNGLDSAHFIDKANSIATDSGRWLNRDLNGQTFQNAPLAMGNSNNGDVLVLLHNYDRAQARIQLNFDHHWFTPSSGFSRCHYLNSHRQPVLEEWKSMHVSNGYVTVPADGSCIFVFHAKYNFHNIHTIKESTYYGNKMVMRIQKDCAICIFSCASCTYAATANVNVHSLGNVQYARLRIGVSLPGKSGGNPTPKTVLINNHHVTAFYQLFAPGRGHEDTRWEIYEYRIPANFYVQIPMRQEVTDLATDFAHTIKIKPRNEEFTLRWFEGFIKRWPELRVVKPRSLEILRAKCGSVANVEKYFASLKEVVLKYNLQDKPHLIFNVDEKGITLNHKPPTVVSGIKCTTSAVTHGRSSTTTILGCGSASGFAVPPYFVFEGKRMNNEWMNGATPGAVGAVSDSGWSNTNIFRQYLTDHFLKHILGRNNDNVLHLLYGHKSHVAVDIIECAQEHHIIIHVLPAHTSHILQPLDVGCYWPLQRIYDNECHKTIRQNSSVITKYNICELACKAYQKALSPENLQSVSIKKDWNIPPR</sequence>
<reference evidence="3" key="1">
    <citation type="submission" date="2021-03" db="EMBL/GenBank/DDBJ databases">
        <authorList>
            <person name="Bekaert M."/>
        </authorList>
    </citation>
    <scope>NUCLEOTIDE SEQUENCE</scope>
</reference>
<dbReference type="Pfam" id="PF03184">
    <property type="entry name" value="DDE_1"/>
    <property type="match status" value="1"/>
</dbReference>
<dbReference type="PANTHER" id="PTHR19303">
    <property type="entry name" value="TRANSPOSON"/>
    <property type="match status" value="1"/>
</dbReference>
<dbReference type="GO" id="GO:0003677">
    <property type="term" value="F:DNA binding"/>
    <property type="evidence" value="ECO:0007669"/>
    <property type="project" value="TreeGrafter"/>
</dbReference>
<dbReference type="PANTHER" id="PTHR19303:SF74">
    <property type="entry name" value="POGO TRANSPOSABLE ELEMENT WITH KRAB DOMAIN"/>
    <property type="match status" value="1"/>
</dbReference>
<dbReference type="OrthoDB" id="10043687at2759"/>
<dbReference type="GO" id="GO:0005634">
    <property type="term" value="C:nucleus"/>
    <property type="evidence" value="ECO:0007669"/>
    <property type="project" value="TreeGrafter"/>
</dbReference>
<feature type="signal peptide" evidence="1">
    <location>
        <begin position="1"/>
        <end position="17"/>
    </location>
</feature>
<evidence type="ECO:0000259" key="2">
    <source>
        <dbReference type="Pfam" id="PF03184"/>
    </source>
</evidence>
<dbReference type="EMBL" id="CAJPWZ010003136">
    <property type="protein sequence ID" value="CAG2252971.1"/>
    <property type="molecule type" value="Genomic_DNA"/>
</dbReference>
<gene>
    <name evidence="3" type="ORF">MEDL_64523</name>
</gene>
<evidence type="ECO:0000313" key="3">
    <source>
        <dbReference type="EMBL" id="CAG2252971.1"/>
    </source>
</evidence>
<proteinExistence type="predicted"/>
<evidence type="ECO:0000256" key="1">
    <source>
        <dbReference type="SAM" id="SignalP"/>
    </source>
</evidence>
<name>A0A8S3V8W6_MYTED</name>
<dbReference type="Gene3D" id="3.30.420.10">
    <property type="entry name" value="Ribonuclease H-like superfamily/Ribonuclease H"/>
    <property type="match status" value="1"/>
</dbReference>
<dbReference type="InterPro" id="IPR050863">
    <property type="entry name" value="CenT-Element_Derived"/>
</dbReference>
<organism evidence="3 4">
    <name type="scientific">Mytilus edulis</name>
    <name type="common">Blue mussel</name>
    <dbReference type="NCBI Taxonomy" id="6550"/>
    <lineage>
        <taxon>Eukaryota</taxon>
        <taxon>Metazoa</taxon>
        <taxon>Spiralia</taxon>
        <taxon>Lophotrochozoa</taxon>
        <taxon>Mollusca</taxon>
        <taxon>Bivalvia</taxon>
        <taxon>Autobranchia</taxon>
        <taxon>Pteriomorphia</taxon>
        <taxon>Mytilida</taxon>
        <taxon>Mytiloidea</taxon>
        <taxon>Mytilidae</taxon>
        <taxon>Mytilinae</taxon>
        <taxon>Mytilus</taxon>
    </lineage>
</organism>
<feature type="chain" id="PRO_5035775130" description="DDE-1 domain-containing protein" evidence="1">
    <location>
        <begin position="18"/>
        <end position="575"/>
    </location>
</feature>
<dbReference type="Proteomes" id="UP000683360">
    <property type="component" value="Unassembled WGS sequence"/>
</dbReference>
<dbReference type="InterPro" id="IPR036397">
    <property type="entry name" value="RNaseH_sf"/>
</dbReference>
<dbReference type="InterPro" id="IPR004875">
    <property type="entry name" value="DDE_SF_endonuclease_dom"/>
</dbReference>
<feature type="domain" description="DDE-1" evidence="2">
    <location>
        <begin position="400"/>
        <end position="563"/>
    </location>
</feature>